<dbReference type="GO" id="GO:0005886">
    <property type="term" value="C:plasma membrane"/>
    <property type="evidence" value="ECO:0007669"/>
    <property type="project" value="UniProtKB-SubCell"/>
</dbReference>
<dbReference type="Gene3D" id="1.10.287.70">
    <property type="match status" value="1"/>
</dbReference>
<evidence type="ECO:0000313" key="10">
    <source>
        <dbReference type="Proteomes" id="UP000198287"/>
    </source>
</evidence>
<dbReference type="PANTHER" id="PTHR42643:SF24">
    <property type="entry name" value="IONOTROPIC RECEPTOR 60A"/>
    <property type="match status" value="1"/>
</dbReference>
<feature type="transmembrane region" description="Helical" evidence="8">
    <location>
        <begin position="291"/>
        <end position="311"/>
    </location>
</feature>
<evidence type="ECO:0000256" key="6">
    <source>
        <dbReference type="ARBA" id="ARBA00023170"/>
    </source>
</evidence>
<keyword evidence="5 8" id="KW-0472">Membrane</keyword>
<evidence type="ECO:0000256" key="7">
    <source>
        <dbReference type="ARBA" id="ARBA00023180"/>
    </source>
</evidence>
<gene>
    <name evidence="9" type="ORF">Fcan01_25752</name>
</gene>
<comment type="caution">
    <text evidence="9">The sequence shown here is derived from an EMBL/GenBank/DDBJ whole genome shotgun (WGS) entry which is preliminary data.</text>
</comment>
<evidence type="ECO:0000256" key="2">
    <source>
        <dbReference type="ARBA" id="ARBA00022475"/>
    </source>
</evidence>
<keyword evidence="10" id="KW-1185">Reference proteome</keyword>
<feature type="transmembrane region" description="Helical" evidence="8">
    <location>
        <begin position="577"/>
        <end position="596"/>
    </location>
</feature>
<dbReference type="AlphaFoldDB" id="A0A226D5S7"/>
<proteinExistence type="predicted"/>
<evidence type="ECO:0000256" key="3">
    <source>
        <dbReference type="ARBA" id="ARBA00022692"/>
    </source>
</evidence>
<keyword evidence="6" id="KW-0675">Receptor</keyword>
<comment type="subcellular location">
    <subcellularLocation>
        <location evidence="1">Cell membrane</location>
        <topology evidence="1">Multi-pass membrane protein</topology>
    </subcellularLocation>
</comment>
<accession>A0A226D5S7</accession>
<evidence type="ECO:0000313" key="9">
    <source>
        <dbReference type="EMBL" id="OXA39586.1"/>
    </source>
</evidence>
<evidence type="ECO:0000256" key="5">
    <source>
        <dbReference type="ARBA" id="ARBA00023136"/>
    </source>
</evidence>
<dbReference type="EMBL" id="LNIX01000038">
    <property type="protein sequence ID" value="OXA39586.1"/>
    <property type="molecule type" value="Genomic_DNA"/>
</dbReference>
<feature type="transmembrane region" description="Helical" evidence="8">
    <location>
        <begin position="238"/>
        <end position="257"/>
    </location>
</feature>
<dbReference type="Proteomes" id="UP000198287">
    <property type="component" value="Unassembled WGS sequence"/>
</dbReference>
<dbReference type="PANTHER" id="PTHR42643">
    <property type="entry name" value="IONOTROPIC RECEPTOR 20A-RELATED"/>
    <property type="match status" value="1"/>
</dbReference>
<keyword evidence="3 8" id="KW-0812">Transmembrane</keyword>
<name>A0A226D5S7_FOLCA</name>
<evidence type="ECO:0000256" key="8">
    <source>
        <dbReference type="SAM" id="Phobius"/>
    </source>
</evidence>
<keyword evidence="2" id="KW-1003">Cell membrane</keyword>
<dbReference type="InterPro" id="IPR052192">
    <property type="entry name" value="Insect_Ionotropic_Sensory_Rcpt"/>
</dbReference>
<keyword evidence="4 8" id="KW-1133">Transmembrane helix</keyword>
<evidence type="ECO:0000256" key="1">
    <source>
        <dbReference type="ARBA" id="ARBA00004651"/>
    </source>
</evidence>
<organism evidence="9 10">
    <name type="scientific">Folsomia candida</name>
    <name type="common">Springtail</name>
    <dbReference type="NCBI Taxonomy" id="158441"/>
    <lineage>
        <taxon>Eukaryota</taxon>
        <taxon>Metazoa</taxon>
        <taxon>Ecdysozoa</taxon>
        <taxon>Arthropoda</taxon>
        <taxon>Hexapoda</taxon>
        <taxon>Collembola</taxon>
        <taxon>Entomobryomorpha</taxon>
        <taxon>Isotomoidea</taxon>
        <taxon>Isotomidae</taxon>
        <taxon>Proisotominae</taxon>
        <taxon>Folsomia</taxon>
    </lineage>
</organism>
<protein>
    <submittedName>
        <fullName evidence="9">Uncharacterized protein</fullName>
    </submittedName>
</protein>
<sequence length="616" mass="71970">MSRHILEKWLKIASEYRMSYNTYLPEFLKSYLPTNTFVILIYSGTREEFYHEIDKYFVWYVTNANFVHFSVLYITKVKYRLCHIKLGTTREMHNPNCNVISSDMNENLDSLVHTDDSFSNLITWCYMVPRKDWLKLDLAWFSSLNQINPFNRETSYSMQHLIQLVFRKANFTLKFQPSDDFCYEMPEFKVNSQIDTFDIKLAWTSILLVTKINGYSYLSCYADKYISFQFYLAPFKPAMWSVLIISFFMVISVLSLSIKWKRDRFSTPAWLYAFGTLLAQCYVPGRKIEIPYFRIVFSVWCLMLVILSNAYTGLITTELNSPLPASHPEVWEDLACKKLPNLTDNSTSVRVIMEGIKSHVNELWRMGIMREKVTISSEVNCFRLLSLPHEYYPDGSPSWPKFVTFLFKQILIGDSSKLAGTTDSYVDKKLRLSLNLVMPGIQHHTQGYNYGKIYNDSTELQKSVEKEVVDCDSKTAFVSEADLVEEEYRFLTRHYFWKKFYKARNIFSGSSSIYGLIFPIAGKKSLVTRYFWYLIETGIYGRIEKELEERRFLFRKAALNVDKEEETVVPLSFDGSIVTVFILSGCLVLLAGIVFLNETKGGIYICLMNRCHVSFR</sequence>
<reference evidence="9 10" key="1">
    <citation type="submission" date="2015-12" db="EMBL/GenBank/DDBJ databases">
        <title>The genome of Folsomia candida.</title>
        <authorList>
            <person name="Faddeeva A."/>
            <person name="Derks M.F."/>
            <person name="Anvar Y."/>
            <person name="Smit S."/>
            <person name="Van Straalen N."/>
            <person name="Roelofs D."/>
        </authorList>
    </citation>
    <scope>NUCLEOTIDE SEQUENCE [LARGE SCALE GENOMIC DNA]</scope>
    <source>
        <strain evidence="9 10">VU population</strain>
        <tissue evidence="9">Whole body</tissue>
    </source>
</reference>
<evidence type="ECO:0000256" key="4">
    <source>
        <dbReference type="ARBA" id="ARBA00022989"/>
    </source>
</evidence>
<keyword evidence="7" id="KW-0325">Glycoprotein</keyword>